<evidence type="ECO:0000256" key="1">
    <source>
        <dbReference type="ARBA" id="ARBA00015681"/>
    </source>
</evidence>
<dbReference type="InterPro" id="IPR015867">
    <property type="entry name" value="N-reg_PII/ATP_PRibTrfase_C"/>
</dbReference>
<dbReference type="SUPFAM" id="SSF54913">
    <property type="entry name" value="GlnB-like"/>
    <property type="match status" value="1"/>
</dbReference>
<gene>
    <name evidence="2" type="ORF">F1189_04715</name>
</gene>
<proteinExistence type="predicted"/>
<organism evidence="2 3">
    <name type="scientific">Rhodovastum atsumiense</name>
    <dbReference type="NCBI Taxonomy" id="504468"/>
    <lineage>
        <taxon>Bacteria</taxon>
        <taxon>Pseudomonadati</taxon>
        <taxon>Pseudomonadota</taxon>
        <taxon>Alphaproteobacteria</taxon>
        <taxon>Acetobacterales</taxon>
        <taxon>Acetobacteraceae</taxon>
        <taxon>Rhodovastum</taxon>
    </lineage>
</organism>
<dbReference type="InterPro" id="IPR002187">
    <property type="entry name" value="N-reg_PII"/>
</dbReference>
<dbReference type="Pfam" id="PF00543">
    <property type="entry name" value="P-II"/>
    <property type="match status" value="1"/>
</dbReference>
<dbReference type="Proteomes" id="UP000325255">
    <property type="component" value="Unassembled WGS sequence"/>
</dbReference>
<dbReference type="GO" id="GO:0006808">
    <property type="term" value="P:regulation of nitrogen utilization"/>
    <property type="evidence" value="ECO:0007669"/>
    <property type="project" value="InterPro"/>
</dbReference>
<dbReference type="InterPro" id="IPR011322">
    <property type="entry name" value="N-reg_PII-like_a/b"/>
</dbReference>
<reference evidence="2 3" key="1">
    <citation type="submission" date="2019-09" db="EMBL/GenBank/DDBJ databases">
        <title>Genome sequence of Rhodovastum atsumiense, a diverse member of the Acetobacteraceae family of non-sulfur purple photosynthetic bacteria.</title>
        <authorList>
            <person name="Meyer T."/>
            <person name="Kyndt J."/>
        </authorList>
    </citation>
    <scope>NUCLEOTIDE SEQUENCE [LARGE SCALE GENOMIC DNA]</scope>
    <source>
        <strain evidence="2 3">DSM 21279</strain>
    </source>
</reference>
<sequence>MQTTSIKLLTVVTESVLAERLTRAIKAAGATGYTVTPAKGCGSRNQRSSSIGGDNVQIEVLATEDLAAHLLDMLVRDWFPHYALVAWLTTVEVVRGEKYAGSLPAHP</sequence>
<name>A0A5M6IZE7_9PROT</name>
<comment type="caution">
    <text evidence="2">The sequence shown here is derived from an EMBL/GenBank/DDBJ whole genome shotgun (WGS) entry which is preliminary data.</text>
</comment>
<dbReference type="GO" id="GO:0030234">
    <property type="term" value="F:enzyme regulator activity"/>
    <property type="evidence" value="ECO:0007669"/>
    <property type="project" value="InterPro"/>
</dbReference>
<dbReference type="EMBL" id="VWPK01000005">
    <property type="protein sequence ID" value="KAA5613714.1"/>
    <property type="molecule type" value="Genomic_DNA"/>
</dbReference>
<protein>
    <recommendedName>
        <fullName evidence="1">Nitrogen regulatory protein P-II</fullName>
    </recommendedName>
</protein>
<evidence type="ECO:0000313" key="3">
    <source>
        <dbReference type="Proteomes" id="UP000325255"/>
    </source>
</evidence>
<dbReference type="RefSeq" id="WP_150039463.1">
    <property type="nucleotide sequence ID" value="NZ_OW485601.1"/>
</dbReference>
<keyword evidence="3" id="KW-1185">Reference proteome</keyword>
<evidence type="ECO:0000313" key="2">
    <source>
        <dbReference type="EMBL" id="KAA5613714.1"/>
    </source>
</evidence>
<dbReference type="Gene3D" id="3.30.70.120">
    <property type="match status" value="1"/>
</dbReference>
<dbReference type="OrthoDB" id="330665at2"/>
<accession>A0A5M6IZE7</accession>
<dbReference type="AlphaFoldDB" id="A0A5M6IZE7"/>